<dbReference type="Proteomes" id="UP001057375">
    <property type="component" value="Unassembled WGS sequence"/>
</dbReference>
<organism evidence="3 4">
    <name type="scientific">Aduncisulcus paluster</name>
    <dbReference type="NCBI Taxonomy" id="2918883"/>
    <lineage>
        <taxon>Eukaryota</taxon>
        <taxon>Metamonada</taxon>
        <taxon>Carpediemonas-like organisms</taxon>
        <taxon>Aduncisulcus</taxon>
    </lineage>
</organism>
<evidence type="ECO:0000313" key="3">
    <source>
        <dbReference type="EMBL" id="GKT32275.1"/>
    </source>
</evidence>
<gene>
    <name evidence="3" type="ORF">ADUPG1_006463</name>
</gene>
<dbReference type="Gene3D" id="1.10.443.10">
    <property type="entry name" value="Intergrase catalytic core"/>
    <property type="match status" value="1"/>
</dbReference>
<name>A0ABQ5KMW2_9EUKA</name>
<accession>A0ABQ5KMW2</accession>
<protein>
    <submittedName>
        <fullName evidence="3">Uncharacterized protein</fullName>
    </submittedName>
</protein>
<feature type="non-terminal residue" evidence="3">
    <location>
        <position position="1846"/>
    </location>
</feature>
<proteinExistence type="predicted"/>
<evidence type="ECO:0000313" key="4">
    <source>
        <dbReference type="Proteomes" id="UP001057375"/>
    </source>
</evidence>
<dbReference type="InterPro" id="IPR013762">
    <property type="entry name" value="Integrase-like_cat_sf"/>
</dbReference>
<reference evidence="3" key="1">
    <citation type="submission" date="2022-03" db="EMBL/GenBank/DDBJ databases">
        <title>Draft genome sequence of Aduncisulcus paluster, a free-living microaerophilic Fornicata.</title>
        <authorList>
            <person name="Yuyama I."/>
            <person name="Kume K."/>
            <person name="Tamura T."/>
            <person name="Inagaki Y."/>
            <person name="Hashimoto T."/>
        </authorList>
    </citation>
    <scope>NUCLEOTIDE SEQUENCE</scope>
    <source>
        <strain evidence="3">NY0171</strain>
    </source>
</reference>
<evidence type="ECO:0000256" key="1">
    <source>
        <dbReference type="ARBA" id="ARBA00023172"/>
    </source>
</evidence>
<dbReference type="InterPro" id="IPR011010">
    <property type="entry name" value="DNA_brk_join_enz"/>
</dbReference>
<feature type="compositionally biased region" description="Basic and acidic residues" evidence="2">
    <location>
        <begin position="966"/>
        <end position="977"/>
    </location>
</feature>
<dbReference type="EMBL" id="BQXS01009964">
    <property type="protein sequence ID" value="GKT32275.1"/>
    <property type="molecule type" value="Genomic_DNA"/>
</dbReference>
<comment type="caution">
    <text evidence="3">The sequence shown here is derived from an EMBL/GenBank/DDBJ whole genome shotgun (WGS) entry which is preliminary data.</text>
</comment>
<evidence type="ECO:0000256" key="2">
    <source>
        <dbReference type="SAM" id="MobiDB-lite"/>
    </source>
</evidence>
<dbReference type="SUPFAM" id="SSF56349">
    <property type="entry name" value="DNA breaking-rejoining enzymes"/>
    <property type="match status" value="1"/>
</dbReference>
<feature type="region of interest" description="Disordered" evidence="2">
    <location>
        <begin position="966"/>
        <end position="1000"/>
    </location>
</feature>
<feature type="compositionally biased region" description="Basic residues" evidence="2">
    <location>
        <begin position="978"/>
        <end position="998"/>
    </location>
</feature>
<keyword evidence="4" id="KW-1185">Reference proteome</keyword>
<sequence>MTHAQSGKTRYSYILDLPYKKCPNCRKEFYVAEIQGDYPTETFRVLSIEDLDHLPYKKCPNCRKEFYVAEIQGDYPTETFRVLSIEDLDHVYVETKKGGFRKESVDLTPFLHKDSTVDNIRNCHYSIQCTNPICLRTIVPWKDIDLPGAWHCGDDDSPCQGYLRLKETHADGSMLYQPLLLFPESHTVLVGLPLLDKDEDISFYSSICVPLPSTPPPSTPLCSFEGELSAEDGDLDTITSSNLFNEEMDNFIYFSHDKNSIMYSITAVMFEQSIILGGIPSVPVQWAPDGDIHYPSSLIPFYFLDSIDACMECIVNVDQLPSAEEEEEESEEMLDKAQNYLRVALSRKSPCVAASLRDLLSPQKHASHLKAVMMAHVKKELARLSAAMAELASVSVDDPTDAIAGIKQICRARGLSISTHLSLIGELDSTYKDIDVQSSVISRHRFLFCMEQIYSVIQGLLGPFDIGDIRYPFRCSPSGDRSFCVSLPSRDSVPVEYGPIAESSLQRVVRCGKALHPSFSGISMRKSLIKDGKQVCLPPLDNEMLKSDNVYDMLFEQLCAFSHGTPIGADVDISRFAFMNSNFMWVSAVLRRVFNVPFIRSYHPYTMFSVKVVVDGKARRCSVMDLIDLLFHEEDVKVGSRGSVVRSFRGMKTFASRQGKVGRKQSCWRSDLGVPCFLPDHLFQHCHFSFESQSGVSKYEMALASDVQPSSSLPEFSMTFEKHNEKVDFAINITRDSEVLEVVREGSVDWPCAIPQNGMISDPYGCGEEFGADGGWDDDDMGAFCGEEGTLLRDSPLSHSEESFITIARVIPPNQIRVPPLLPHTKGSPAFHPLPRPCTSRPLTLSEKGKKLLGKRLKTFRNQVEKPKRSSCGVLSIHTDGISTRTLFGFPSRSSPYSSLSSSLAPTSSSTPSSSPLAPPLISSPVMCVGLDPGISSLLVTIVDGGGYLVSKRCRGRGRKAFFPWQREKEKEREEKKKGGRRKRRGKKRRGRKKKKNGKVREKTLINEINKLQDKIPMVKDDSLDGHELRFKQLLHHWDSLSKLREAPVFRRHKFGNIIRKNSFVMRFGSILVRLAGDEKKKLLIAYGDAGRAHMAGIGHSSHHIEAIQRYELRFKHERQLFIKCKCGTKSPPFVSDFLPLKATIASSHRLRSVADPTVFPHFQDLLCSDFSFSAVSQFLKESGKSLRLLKELYTFLSRRFRNALPNITCRPLFMVDSKWFFTPSRPPPVVPLNVLEKILDDILSKFSCALDVERREKAIQYLLAFSCQLFLCLRGGDLSNVKFSECHFGISEPYMDFACKSAVVKQSGTNLLSFLPTFLRRNVVLALNNTFELLKKCHSASGHSCEDSILFFEDVEDRRSTFYQSLKRVYKGAAGTDVKPHSLKRTMLGVYRLLGGDEGQLRQLGRHSDSKTTQIYLDRTCAVSGDKEDWLNFLETASESLSSLKIPPLVPLSDLDKKICSLVYPNASPLALSHLCKARVGTLPKIAKRTFMQLFSDTERKVEVRETSEMGKGVFVRGRSVNKNSVLAAYVGKLCCRPRRNPTDEEVARTVGSHVMTLCTYPNLLVRIDGHDYGDVSLSLWETPLTYAAWKNYEVGFCLKTKVAVPAKTFLCEFSGLTCHVGARKILSSEETRSGILPTIAAAQIRSSLRLLGQHQVVSAQLPSVDLIIALAGEMIEISADLSQLSTPGPTLWLPFLWYFARFESAYEQYRARHGTADMYTLIDLDILSIYEDVCHVKLPNPEDMTPEEVRASESTFVEAVSSFFGKLSGLDALYRFEKLVLTEVTEKAVAIYVKQFRKTIRLVAEEERPSPALTKKYFLQGISVDSFRTRVEAALDRVENPDLS</sequence>
<keyword evidence="1" id="KW-0233">DNA recombination</keyword>